<accession>A0A4S4D6C2</accession>
<keyword evidence="5" id="KW-1185">Reference proteome</keyword>
<dbReference type="InterPro" id="IPR006852">
    <property type="entry name" value="TOD1_MUCI70"/>
</dbReference>
<dbReference type="AlphaFoldDB" id="A0A4S4D6C2"/>
<dbReference type="Pfam" id="PF04765">
    <property type="entry name" value="TOD1_MUCI70"/>
    <property type="match status" value="1"/>
</dbReference>
<evidence type="ECO:0000313" key="4">
    <source>
        <dbReference type="EMBL" id="THF96845.1"/>
    </source>
</evidence>
<protein>
    <recommendedName>
        <fullName evidence="3">TOD1/MUCI70 glycosyltransferase-like domain-containing protein</fullName>
    </recommendedName>
</protein>
<feature type="transmembrane region" description="Helical" evidence="2">
    <location>
        <begin position="91"/>
        <end position="111"/>
    </location>
</feature>
<dbReference type="Proteomes" id="UP000306102">
    <property type="component" value="Unassembled WGS sequence"/>
</dbReference>
<evidence type="ECO:0000313" key="5">
    <source>
        <dbReference type="Proteomes" id="UP000306102"/>
    </source>
</evidence>
<evidence type="ECO:0000259" key="3">
    <source>
        <dbReference type="Pfam" id="PF04765"/>
    </source>
</evidence>
<evidence type="ECO:0000256" key="2">
    <source>
        <dbReference type="SAM" id="Phobius"/>
    </source>
</evidence>
<sequence>MKPLIPTMGFGGILRDKGDEAENCGFGGTMTGGSLGLRTASYGSMQQPQNDVFQIPNSFNVRKPSKMPLSGLREKERFLPFICRYLGRRNVGMLILVALALLAFLIGFITVNKEDASESASSYIAQTIQNMELSMVNTVTVCGENNSQHPPTSHSSVSRVVADSAPLLGNPCKHYAIPPPPPGERKRIGPRPCPVCYLPVEQAIARMPRSPSVSAVIHHLNYFREENPIKTEPHGRYEFGRFPSLKQRNESFNIKESMTVHCGFVKGCRPGYQTAFDIDEADLRELEQFHDVIVASAIFGNYDIMQQPTNISEVARENVPFVMFIDEETEKYMKNSSGLDSSKRVGLWRIVVVCNIPYTDPRHNGKNLTFNIDVLRSRHYSCFCIMFMNSILDVGFLWRQNATFAISRHYRRFDVFEEAEANKAAGKYDNASINYQIEIYKKQGLTPYSDAKLPITSDFPEGCVIIREHIPTTNLFTCLWFNEVDRFTSRDQLSFSTAYHKDLLRQMAPPAGAMIQAPLAGAVRHPPPPPPPPPLVRDNMARRTTIKKNPIRRGRDRKSGSRHHRKVVIGGQDNISI</sequence>
<evidence type="ECO:0000256" key="1">
    <source>
        <dbReference type="SAM" id="MobiDB-lite"/>
    </source>
</evidence>
<reference evidence="4 5" key="1">
    <citation type="journal article" date="2018" name="Proc. Natl. Acad. Sci. U.S.A.">
        <title>Draft genome sequence of Camellia sinensis var. sinensis provides insights into the evolution of the tea genome and tea quality.</title>
        <authorList>
            <person name="Wei C."/>
            <person name="Yang H."/>
            <person name="Wang S."/>
            <person name="Zhao J."/>
            <person name="Liu C."/>
            <person name="Gao L."/>
            <person name="Xia E."/>
            <person name="Lu Y."/>
            <person name="Tai Y."/>
            <person name="She G."/>
            <person name="Sun J."/>
            <person name="Cao H."/>
            <person name="Tong W."/>
            <person name="Gao Q."/>
            <person name="Li Y."/>
            <person name="Deng W."/>
            <person name="Jiang X."/>
            <person name="Wang W."/>
            <person name="Chen Q."/>
            <person name="Zhang S."/>
            <person name="Li H."/>
            <person name="Wu J."/>
            <person name="Wang P."/>
            <person name="Li P."/>
            <person name="Shi C."/>
            <person name="Zheng F."/>
            <person name="Jian J."/>
            <person name="Huang B."/>
            <person name="Shan D."/>
            <person name="Shi M."/>
            <person name="Fang C."/>
            <person name="Yue Y."/>
            <person name="Li F."/>
            <person name="Li D."/>
            <person name="Wei S."/>
            <person name="Han B."/>
            <person name="Jiang C."/>
            <person name="Yin Y."/>
            <person name="Xia T."/>
            <person name="Zhang Z."/>
            <person name="Bennetzen J.L."/>
            <person name="Zhao S."/>
            <person name="Wan X."/>
        </authorList>
    </citation>
    <scope>NUCLEOTIDE SEQUENCE [LARGE SCALE GENOMIC DNA]</scope>
    <source>
        <strain evidence="5">cv. Shuchazao</strain>
        <tissue evidence="4">Leaf</tissue>
    </source>
</reference>
<gene>
    <name evidence="4" type="ORF">TEA_022339</name>
</gene>
<feature type="region of interest" description="Disordered" evidence="1">
    <location>
        <begin position="522"/>
        <end position="577"/>
    </location>
</feature>
<feature type="domain" description="TOD1/MUCI70 glycosyltransferase-like" evidence="3">
    <location>
        <begin position="220"/>
        <end position="501"/>
    </location>
</feature>
<keyword evidence="2" id="KW-0812">Transmembrane</keyword>
<feature type="compositionally biased region" description="Pro residues" evidence="1">
    <location>
        <begin position="525"/>
        <end position="535"/>
    </location>
</feature>
<dbReference type="PANTHER" id="PTHR12956">
    <property type="entry name" value="ALKALINE CERAMIDASE-RELATED"/>
    <property type="match status" value="1"/>
</dbReference>
<dbReference type="InterPro" id="IPR048354">
    <property type="entry name" value="TOD1_MUCI70_glycTrfase_dom"/>
</dbReference>
<comment type="caution">
    <text evidence="4">The sequence shown here is derived from an EMBL/GenBank/DDBJ whole genome shotgun (WGS) entry which is preliminary data.</text>
</comment>
<dbReference type="EMBL" id="SDRB02012726">
    <property type="protein sequence ID" value="THF96845.1"/>
    <property type="molecule type" value="Genomic_DNA"/>
</dbReference>
<feature type="compositionally biased region" description="Basic residues" evidence="1">
    <location>
        <begin position="544"/>
        <end position="567"/>
    </location>
</feature>
<organism evidence="4 5">
    <name type="scientific">Camellia sinensis var. sinensis</name>
    <name type="common">China tea</name>
    <dbReference type="NCBI Taxonomy" id="542762"/>
    <lineage>
        <taxon>Eukaryota</taxon>
        <taxon>Viridiplantae</taxon>
        <taxon>Streptophyta</taxon>
        <taxon>Embryophyta</taxon>
        <taxon>Tracheophyta</taxon>
        <taxon>Spermatophyta</taxon>
        <taxon>Magnoliopsida</taxon>
        <taxon>eudicotyledons</taxon>
        <taxon>Gunneridae</taxon>
        <taxon>Pentapetalae</taxon>
        <taxon>asterids</taxon>
        <taxon>Ericales</taxon>
        <taxon>Theaceae</taxon>
        <taxon>Camellia</taxon>
    </lineage>
</organism>
<dbReference type="PANTHER" id="PTHR12956:SF61">
    <property type="entry name" value="TRNA (MET) CYTIDINE ACETYLTRANSFERASE-RELATED"/>
    <property type="match status" value="1"/>
</dbReference>
<keyword evidence="2" id="KW-1133">Transmembrane helix</keyword>
<keyword evidence="2" id="KW-0472">Membrane</keyword>
<name>A0A4S4D6C2_CAMSN</name>
<proteinExistence type="predicted"/>